<evidence type="ECO:0000259" key="2">
    <source>
        <dbReference type="Pfam" id="PF00892"/>
    </source>
</evidence>
<feature type="transmembrane region" description="Helical" evidence="1">
    <location>
        <begin position="208"/>
        <end position="226"/>
    </location>
</feature>
<keyword evidence="1" id="KW-0472">Membrane</keyword>
<feature type="transmembrane region" description="Helical" evidence="1">
    <location>
        <begin position="179"/>
        <end position="202"/>
    </location>
</feature>
<reference evidence="3" key="1">
    <citation type="journal article" date="2014" name="Int. J. Syst. Evol. Microbiol.">
        <title>Complete genome sequence of Corynebacterium casei LMG S-19264T (=DSM 44701T), isolated from a smear-ripened cheese.</title>
        <authorList>
            <consortium name="US DOE Joint Genome Institute (JGI-PGF)"/>
            <person name="Walter F."/>
            <person name="Albersmeier A."/>
            <person name="Kalinowski J."/>
            <person name="Ruckert C."/>
        </authorList>
    </citation>
    <scope>NUCLEOTIDE SEQUENCE</scope>
    <source>
        <strain evidence="3">KCTC 42731</strain>
    </source>
</reference>
<reference evidence="3" key="2">
    <citation type="submission" date="2020-09" db="EMBL/GenBank/DDBJ databases">
        <authorList>
            <person name="Sun Q."/>
            <person name="Kim S."/>
        </authorList>
    </citation>
    <scope>NUCLEOTIDE SEQUENCE</scope>
    <source>
        <strain evidence="3">KCTC 42731</strain>
    </source>
</reference>
<feature type="transmembrane region" description="Helical" evidence="1">
    <location>
        <begin position="122"/>
        <end position="138"/>
    </location>
</feature>
<dbReference type="Proteomes" id="UP000623842">
    <property type="component" value="Unassembled WGS sequence"/>
</dbReference>
<dbReference type="GO" id="GO:0016020">
    <property type="term" value="C:membrane"/>
    <property type="evidence" value="ECO:0007669"/>
    <property type="project" value="InterPro"/>
</dbReference>
<evidence type="ECO:0000313" key="3">
    <source>
        <dbReference type="EMBL" id="GHF89762.1"/>
    </source>
</evidence>
<feature type="transmembrane region" description="Helical" evidence="1">
    <location>
        <begin position="36"/>
        <end position="54"/>
    </location>
</feature>
<feature type="transmembrane region" description="Helical" evidence="1">
    <location>
        <begin position="66"/>
        <end position="84"/>
    </location>
</feature>
<evidence type="ECO:0000313" key="4">
    <source>
        <dbReference type="Proteomes" id="UP000623842"/>
    </source>
</evidence>
<dbReference type="Pfam" id="PF00892">
    <property type="entry name" value="EamA"/>
    <property type="match status" value="2"/>
</dbReference>
<gene>
    <name evidence="3" type="ORF">GCM10017161_17110</name>
</gene>
<keyword evidence="1" id="KW-0812">Transmembrane</keyword>
<dbReference type="AlphaFoldDB" id="A0A919EJY7"/>
<feature type="transmembrane region" description="Helical" evidence="1">
    <location>
        <begin position="90"/>
        <end position="110"/>
    </location>
</feature>
<sequence length="283" mass="30701">MNNEGKIHYAALHGAVLLFALSGLFAKWLSISAIDIVFGRAFFAALALFLFIKCSRNTGFYVSQKLLLALTLSGALLAAHWTSFFHAIQLANVSLGLITFATFPVMVSLLEPLCFKESFKMIRLAQAALTVFGVYWVIPQVGISEEQVQGCLWGLFSAFTFAILTLVNRKFVVSQSAKIVACYQNAVAALLLLPFISFFDILPSGNTMLGLLVLGVIFTALSHSLFNFSLKKLSGHTASVAVSLEPIYGAIAAYILLAEPLTGAFIFGGSVILLSNYWVLKSH</sequence>
<feature type="domain" description="EamA" evidence="2">
    <location>
        <begin position="13"/>
        <end position="137"/>
    </location>
</feature>
<feature type="transmembrane region" description="Helical" evidence="1">
    <location>
        <begin position="238"/>
        <end position="257"/>
    </location>
</feature>
<accession>A0A919EJY7</accession>
<keyword evidence="4" id="KW-1185">Reference proteome</keyword>
<proteinExistence type="predicted"/>
<feature type="domain" description="EamA" evidence="2">
    <location>
        <begin position="150"/>
        <end position="279"/>
    </location>
</feature>
<name>A0A919EJY7_9GAMM</name>
<feature type="transmembrane region" description="Helical" evidence="1">
    <location>
        <begin position="263"/>
        <end position="280"/>
    </location>
</feature>
<dbReference type="InterPro" id="IPR000620">
    <property type="entry name" value="EamA_dom"/>
</dbReference>
<organism evidence="3 4">
    <name type="scientific">Thalassotalea marina</name>
    <dbReference type="NCBI Taxonomy" id="1673741"/>
    <lineage>
        <taxon>Bacteria</taxon>
        <taxon>Pseudomonadati</taxon>
        <taxon>Pseudomonadota</taxon>
        <taxon>Gammaproteobacteria</taxon>
        <taxon>Alteromonadales</taxon>
        <taxon>Colwelliaceae</taxon>
        <taxon>Thalassotalea</taxon>
    </lineage>
</organism>
<dbReference type="PANTHER" id="PTHR22911:SF79">
    <property type="entry name" value="MOBA-LIKE NTP TRANSFERASE DOMAIN-CONTAINING PROTEIN"/>
    <property type="match status" value="1"/>
</dbReference>
<protein>
    <recommendedName>
        <fullName evidence="2">EamA domain-containing protein</fullName>
    </recommendedName>
</protein>
<dbReference type="InterPro" id="IPR037185">
    <property type="entry name" value="EmrE-like"/>
</dbReference>
<dbReference type="EMBL" id="BNCK01000003">
    <property type="protein sequence ID" value="GHF89762.1"/>
    <property type="molecule type" value="Genomic_DNA"/>
</dbReference>
<comment type="caution">
    <text evidence="3">The sequence shown here is derived from an EMBL/GenBank/DDBJ whole genome shotgun (WGS) entry which is preliminary data.</text>
</comment>
<feature type="transmembrane region" description="Helical" evidence="1">
    <location>
        <begin position="150"/>
        <end position="167"/>
    </location>
</feature>
<dbReference type="RefSeq" id="WP_189769227.1">
    <property type="nucleotide sequence ID" value="NZ_BNCK01000003.1"/>
</dbReference>
<dbReference type="PANTHER" id="PTHR22911">
    <property type="entry name" value="ACYL-MALONYL CONDENSING ENZYME-RELATED"/>
    <property type="match status" value="1"/>
</dbReference>
<keyword evidence="1" id="KW-1133">Transmembrane helix</keyword>
<dbReference type="SUPFAM" id="SSF103481">
    <property type="entry name" value="Multidrug resistance efflux transporter EmrE"/>
    <property type="match status" value="2"/>
</dbReference>
<evidence type="ECO:0000256" key="1">
    <source>
        <dbReference type="SAM" id="Phobius"/>
    </source>
</evidence>